<keyword evidence="1" id="KW-0614">Plasmid</keyword>
<sequence>MSSIITDAANAAYAGTDQGLQDILDFLVTQEQLSVTFVGAAIERAGGTPSAAFLPVLRNAVTTEFHHVQALEKVGAQPLTTKYWIPDAAFDNGGVGVFSTAEIVESVEISLYLIGVSAYARAGEEFGARLCAEAMGTEAVHRALVRFAQGQLGKNVGVPNDVGFEHFGGPTVAAARDALERLGIGYGRQGSGAGRFYEYAGDPVARGVGTPVSHSVPA</sequence>
<dbReference type="Proteomes" id="UP000019151">
    <property type="component" value="Plasmid 2"/>
</dbReference>
<keyword evidence="2" id="KW-1185">Reference proteome</keyword>
<dbReference type="OrthoDB" id="5242205at2"/>
<accession>W0RRF9</accession>
<proteinExistence type="predicted"/>
<name>W0RRF9_9BACT</name>
<dbReference type="EMBL" id="CP007130">
    <property type="protein sequence ID" value="AHG93266.1"/>
    <property type="molecule type" value="Genomic_DNA"/>
</dbReference>
<evidence type="ECO:0000313" key="2">
    <source>
        <dbReference type="Proteomes" id="UP000019151"/>
    </source>
</evidence>
<protein>
    <recommendedName>
        <fullName evidence="3">Ferritin-like domain-containing protein</fullName>
    </recommendedName>
</protein>
<dbReference type="HOGENOM" id="CLU_1265432_0_0_0"/>
<dbReference type="PATRIC" id="fig|861299.3.peg.5772"/>
<evidence type="ECO:0000313" key="1">
    <source>
        <dbReference type="EMBL" id="AHG93266.1"/>
    </source>
</evidence>
<dbReference type="InParanoid" id="W0RRF9"/>
<organism evidence="1 2">
    <name type="scientific">Gemmatirosa kalamazoonensis</name>
    <dbReference type="NCBI Taxonomy" id="861299"/>
    <lineage>
        <taxon>Bacteria</taxon>
        <taxon>Pseudomonadati</taxon>
        <taxon>Gemmatimonadota</taxon>
        <taxon>Gemmatimonadia</taxon>
        <taxon>Gemmatimonadales</taxon>
        <taxon>Gemmatimonadaceae</taxon>
        <taxon>Gemmatirosa</taxon>
    </lineage>
</organism>
<dbReference type="KEGG" id="gba:J421_5731"/>
<dbReference type="AlphaFoldDB" id="W0RRF9"/>
<gene>
    <name evidence="1" type="ORF">J421_5731</name>
</gene>
<dbReference type="eggNOG" id="ENOG50338BU">
    <property type="taxonomic scope" value="Bacteria"/>
</dbReference>
<dbReference type="RefSeq" id="WP_025414573.1">
    <property type="nucleotide sequence ID" value="NZ_CP007130.1"/>
</dbReference>
<reference evidence="1 2" key="1">
    <citation type="journal article" date="2014" name="Genome Announc.">
        <title>Genome Sequence and Methylome of Soil Bacterium Gemmatirosa kalamazoonensis KBS708T, a Member of the Rarely Cultivated Gemmatimonadetes Phylum.</title>
        <authorList>
            <person name="Debruyn J.M."/>
            <person name="Radosevich M."/>
            <person name="Wommack K.E."/>
            <person name="Polson S.W."/>
            <person name="Hauser L.J."/>
            <person name="Fawaz M.N."/>
            <person name="Korlach J."/>
            <person name="Tsai Y.C."/>
        </authorList>
    </citation>
    <scope>NUCLEOTIDE SEQUENCE [LARGE SCALE GENOMIC DNA]</scope>
    <source>
        <strain evidence="1 2">KBS708</strain>
        <plasmid evidence="2">Plasmid 2</plasmid>
    </source>
</reference>
<evidence type="ECO:0008006" key="3">
    <source>
        <dbReference type="Google" id="ProtNLM"/>
    </source>
</evidence>
<geneLocation type="plasmid" evidence="1 2">
    <name>2</name>
</geneLocation>